<dbReference type="Gene3D" id="1.10.287.1060">
    <property type="entry name" value="ESAT-6-like"/>
    <property type="match status" value="1"/>
</dbReference>
<dbReference type="Pfam" id="PF06013">
    <property type="entry name" value="WXG100"/>
    <property type="match status" value="1"/>
</dbReference>
<protein>
    <submittedName>
        <fullName evidence="1">Uncharacterized conserved protein YukE</fullName>
    </submittedName>
</protein>
<reference evidence="2" key="1">
    <citation type="submission" date="2016-10" db="EMBL/GenBank/DDBJ databases">
        <authorList>
            <person name="Varghese N."/>
            <person name="Submissions S."/>
        </authorList>
    </citation>
    <scope>NUCLEOTIDE SEQUENCE [LARGE SCALE GENOMIC DNA]</scope>
    <source>
        <strain evidence="2">XBD2006</strain>
    </source>
</reference>
<evidence type="ECO:0000313" key="1">
    <source>
        <dbReference type="EMBL" id="SCY45924.1"/>
    </source>
</evidence>
<accession>A0A1G5G351</accession>
<dbReference type="EMBL" id="FMUR01000018">
    <property type="protein sequence ID" value="SCY45924.1"/>
    <property type="molecule type" value="Genomic_DNA"/>
</dbReference>
<proteinExistence type="predicted"/>
<sequence length="97" mass="10798">MSGKKGVNVEFLDEKSRLLEAGAQDLDDLTSQVAGLQGPLEDCWQGAEGEACIEFINNLSLKMGKMSEQIRKINDWVNSVSKSYQEDAENGRRAYEI</sequence>
<keyword evidence="2" id="KW-1185">Reference proteome</keyword>
<dbReference type="SUPFAM" id="SSF140453">
    <property type="entry name" value="EsxAB dimer-like"/>
    <property type="match status" value="1"/>
</dbReference>
<dbReference type="InterPro" id="IPR010310">
    <property type="entry name" value="T7SS_ESAT-6-like"/>
</dbReference>
<evidence type="ECO:0000313" key="2">
    <source>
        <dbReference type="Proteomes" id="UP000183047"/>
    </source>
</evidence>
<dbReference type="Proteomes" id="UP000183047">
    <property type="component" value="Unassembled WGS sequence"/>
</dbReference>
<dbReference type="RefSeq" id="WP_143002145.1">
    <property type="nucleotide sequence ID" value="NZ_FMUR01000018.1"/>
</dbReference>
<dbReference type="InterPro" id="IPR036689">
    <property type="entry name" value="ESAT-6-like_sf"/>
</dbReference>
<dbReference type="OrthoDB" id="2053062at2"/>
<gene>
    <name evidence="1" type="ORF">SAMN02910451_02686</name>
</gene>
<organism evidence="1 2">
    <name type="scientific">Butyrivibrio hungatei</name>
    <dbReference type="NCBI Taxonomy" id="185008"/>
    <lineage>
        <taxon>Bacteria</taxon>
        <taxon>Bacillati</taxon>
        <taxon>Bacillota</taxon>
        <taxon>Clostridia</taxon>
        <taxon>Lachnospirales</taxon>
        <taxon>Lachnospiraceae</taxon>
        <taxon>Butyrivibrio</taxon>
    </lineage>
</organism>
<dbReference type="AlphaFoldDB" id="A0A1G5G351"/>
<name>A0A1G5G351_9FIRM</name>